<evidence type="ECO:0000256" key="2">
    <source>
        <dbReference type="SAM" id="MobiDB-lite"/>
    </source>
</evidence>
<dbReference type="GO" id="GO:0005634">
    <property type="term" value="C:nucleus"/>
    <property type="evidence" value="ECO:0007669"/>
    <property type="project" value="UniProtKB-SubCell"/>
</dbReference>
<accession>A0AAV5QEQ0</accession>
<reference evidence="3 4" key="1">
    <citation type="journal article" date="2023" name="Elife">
        <title>Identification of key yeast species and microbe-microbe interactions impacting larval growth of Drosophila in the wild.</title>
        <authorList>
            <person name="Mure A."/>
            <person name="Sugiura Y."/>
            <person name="Maeda R."/>
            <person name="Honda K."/>
            <person name="Sakurai N."/>
            <person name="Takahashi Y."/>
            <person name="Watada M."/>
            <person name="Katoh T."/>
            <person name="Gotoh A."/>
            <person name="Gotoh Y."/>
            <person name="Taniguchi I."/>
            <person name="Nakamura K."/>
            <person name="Hayashi T."/>
            <person name="Katayama T."/>
            <person name="Uemura T."/>
            <person name="Hattori Y."/>
        </authorList>
    </citation>
    <scope>NUCLEOTIDE SEQUENCE [LARGE SCALE GENOMIC DNA]</scope>
    <source>
        <strain evidence="3 4">SC-9</strain>
    </source>
</reference>
<evidence type="ECO:0000256" key="1">
    <source>
        <dbReference type="PIRNR" id="PIRNR037240"/>
    </source>
</evidence>
<organism evidence="3 4">
    <name type="scientific">Saccharomycopsis crataegensis</name>
    <dbReference type="NCBI Taxonomy" id="43959"/>
    <lineage>
        <taxon>Eukaryota</taxon>
        <taxon>Fungi</taxon>
        <taxon>Dikarya</taxon>
        <taxon>Ascomycota</taxon>
        <taxon>Saccharomycotina</taxon>
        <taxon>Saccharomycetes</taxon>
        <taxon>Saccharomycopsidaceae</taxon>
        <taxon>Saccharomycopsis</taxon>
    </lineage>
</organism>
<comment type="function">
    <text evidence="1">Mediator of diverse signals that repress RNA polymerase III transcription. Inhibits the de novo assembly of TFIIIB onto DNA.</text>
</comment>
<proteinExistence type="inferred from homology"/>
<comment type="caution">
    <text evidence="3">The sequence shown here is derived from an EMBL/GenBank/DDBJ whole genome shotgun (WGS) entry which is preliminary data.</text>
</comment>
<dbReference type="EMBL" id="BTFZ01000001">
    <property type="protein sequence ID" value="GMM33092.1"/>
    <property type="molecule type" value="Genomic_DNA"/>
</dbReference>
<dbReference type="PANTHER" id="PTHR22504:SF0">
    <property type="entry name" value="REPRESSOR OF RNA POLYMERASE III TRANSCRIPTION MAF1 HOMOLOG"/>
    <property type="match status" value="1"/>
</dbReference>
<feature type="region of interest" description="Disordered" evidence="2">
    <location>
        <begin position="61"/>
        <end position="115"/>
    </location>
</feature>
<dbReference type="InterPro" id="IPR015257">
    <property type="entry name" value="Maf1"/>
</dbReference>
<feature type="compositionally biased region" description="Basic residues" evidence="2">
    <location>
        <begin position="153"/>
        <end position="166"/>
    </location>
</feature>
<name>A0AAV5QEQ0_9ASCO</name>
<dbReference type="Pfam" id="PF09174">
    <property type="entry name" value="Maf1"/>
    <property type="match status" value="1"/>
</dbReference>
<comment type="similarity">
    <text evidence="1">Belongs to the MAF1 family.</text>
</comment>
<feature type="compositionally biased region" description="Low complexity" evidence="2">
    <location>
        <begin position="129"/>
        <end position="147"/>
    </location>
</feature>
<evidence type="ECO:0000313" key="4">
    <source>
        <dbReference type="Proteomes" id="UP001360560"/>
    </source>
</evidence>
<dbReference type="GO" id="GO:0000994">
    <property type="term" value="F:RNA polymerase III core binding"/>
    <property type="evidence" value="ECO:0007669"/>
    <property type="project" value="TreeGrafter"/>
</dbReference>
<keyword evidence="4" id="KW-1185">Reference proteome</keyword>
<comment type="subcellular location">
    <subcellularLocation>
        <location evidence="1">Nucleus</location>
    </subcellularLocation>
</comment>
<sequence length="389" mass="45260">MKFIDEFDIELVNQALQFETADCRIQGGCDLFSTRPAGSDKKLYKIIDNHLNLLLKESAELNDNPPKENPYYPTRSYSSTHTVRPFRSNSETKRRNSESLSSRNPSVEPVEFKHPKLDVQKLEELSNSKSNAINNNNNISNDNNSENQALTNKKPRRKSQVSHRKSSVTERPIFARDIIRRRSMSSSENISNGHHKQEEEQFTPPRVYDLINQSPFGPLDRSGSRKVFVYLIAVLNSTYPDHDFSLLEPSDFIKVTPMELIEKFNNSLISLGKMPMEWIWDTLQDHIDLRNCSVYYFVPSESFLEDEPGSLWSQMWFIFNKKKRRVAYLYLNAIKRSVPFRSSYYIGNGGKRRESITIDDEYDEDSYDEFEYSDYAEEALMSDIDEEGD</sequence>
<dbReference type="InterPro" id="IPR038564">
    <property type="entry name" value="Maf1_sf"/>
</dbReference>
<evidence type="ECO:0000313" key="3">
    <source>
        <dbReference type="EMBL" id="GMM33092.1"/>
    </source>
</evidence>
<dbReference type="Gene3D" id="3.40.1000.50">
    <property type="entry name" value="Repressor of RNA polymerase III transcription Maf1"/>
    <property type="match status" value="1"/>
</dbReference>
<keyword evidence="1" id="KW-0805">Transcription regulation</keyword>
<gene>
    <name evidence="3" type="ORF">DASC09_004170</name>
</gene>
<protein>
    <recommendedName>
        <fullName evidence="1">Repressor of RNA polymerase III transcription MAF1</fullName>
    </recommendedName>
</protein>
<keyword evidence="1" id="KW-0539">Nucleus</keyword>
<dbReference type="PIRSF" id="PIRSF037240">
    <property type="entry name" value="RNA_polIII_Trep_MAF1"/>
    <property type="match status" value="1"/>
</dbReference>
<dbReference type="GeneID" id="90071071"/>
<feature type="region of interest" description="Disordered" evidence="2">
    <location>
        <begin position="129"/>
        <end position="205"/>
    </location>
</feature>
<dbReference type="Proteomes" id="UP001360560">
    <property type="component" value="Unassembled WGS sequence"/>
</dbReference>
<keyword evidence="1" id="KW-0678">Repressor</keyword>
<dbReference type="GO" id="GO:0016480">
    <property type="term" value="P:negative regulation of transcription by RNA polymerase III"/>
    <property type="evidence" value="ECO:0007669"/>
    <property type="project" value="UniProtKB-UniRule"/>
</dbReference>
<dbReference type="PANTHER" id="PTHR22504">
    <property type="entry name" value="REPRESSOR OF RNA POLYMERASE III TRANSCRIPTION MAF1"/>
    <property type="match status" value="1"/>
</dbReference>
<dbReference type="RefSeq" id="XP_064850092.1">
    <property type="nucleotide sequence ID" value="XM_064994020.1"/>
</dbReference>
<keyword evidence="1" id="KW-0804">Transcription</keyword>
<dbReference type="AlphaFoldDB" id="A0AAV5QEQ0"/>